<evidence type="ECO:0000313" key="3">
    <source>
        <dbReference type="Proteomes" id="UP001597244"/>
    </source>
</evidence>
<reference evidence="3" key="1">
    <citation type="journal article" date="2019" name="Int. J. Syst. Evol. Microbiol.">
        <title>The Global Catalogue of Microorganisms (GCM) 10K type strain sequencing project: providing services to taxonomists for standard genome sequencing and annotation.</title>
        <authorList>
            <consortium name="The Broad Institute Genomics Platform"/>
            <consortium name="The Broad Institute Genome Sequencing Center for Infectious Disease"/>
            <person name="Wu L."/>
            <person name="Ma J."/>
        </authorList>
    </citation>
    <scope>NUCLEOTIDE SEQUENCE [LARGE SCALE GENOMIC DNA]</scope>
    <source>
        <strain evidence="3">CCM 8951</strain>
    </source>
</reference>
<feature type="transmembrane region" description="Helical" evidence="1">
    <location>
        <begin position="5"/>
        <end position="21"/>
    </location>
</feature>
<comment type="caution">
    <text evidence="2">The sequence shown here is derived from an EMBL/GenBank/DDBJ whole genome shotgun (WGS) entry which is preliminary data.</text>
</comment>
<dbReference type="Pfam" id="PF10031">
    <property type="entry name" value="DUF2273"/>
    <property type="match status" value="1"/>
</dbReference>
<protein>
    <submittedName>
        <fullName evidence="2">DUF2273 domain-containing protein</fullName>
    </submittedName>
</protein>
<gene>
    <name evidence="2" type="ORF">ACFQ4L_05750</name>
</gene>
<accession>A0ABW4DNF6</accession>
<feature type="transmembrane region" description="Helical" evidence="1">
    <location>
        <begin position="27"/>
        <end position="43"/>
    </location>
</feature>
<keyword evidence="1" id="KW-0472">Membrane</keyword>
<keyword evidence="1" id="KW-0812">Transmembrane</keyword>
<evidence type="ECO:0000256" key="1">
    <source>
        <dbReference type="SAM" id="Phobius"/>
    </source>
</evidence>
<dbReference type="RefSeq" id="WP_164506658.1">
    <property type="nucleotide sequence ID" value="NZ_JBHTOF010000050.1"/>
</dbReference>
<organism evidence="2 3">
    <name type="scientific">Lapidilactobacillus mulanensis</name>
    <dbReference type="NCBI Taxonomy" id="2485999"/>
    <lineage>
        <taxon>Bacteria</taxon>
        <taxon>Bacillati</taxon>
        <taxon>Bacillota</taxon>
        <taxon>Bacilli</taxon>
        <taxon>Lactobacillales</taxon>
        <taxon>Lactobacillaceae</taxon>
        <taxon>Lapidilactobacillus</taxon>
    </lineage>
</organism>
<keyword evidence="3" id="KW-1185">Reference proteome</keyword>
<sequence>MKQSTVLGIFALLISVSWVAFGFWKMLFIILLTLIGCGIGYLLELNQIKFDDLAIKALTKLTNKQGGN</sequence>
<proteinExistence type="predicted"/>
<name>A0ABW4DNF6_9LACO</name>
<dbReference type="Proteomes" id="UP001597244">
    <property type="component" value="Unassembled WGS sequence"/>
</dbReference>
<evidence type="ECO:0000313" key="2">
    <source>
        <dbReference type="EMBL" id="MFD1465584.1"/>
    </source>
</evidence>
<keyword evidence="1" id="KW-1133">Transmembrane helix</keyword>
<dbReference type="EMBL" id="JBHTOF010000050">
    <property type="protein sequence ID" value="MFD1465584.1"/>
    <property type="molecule type" value="Genomic_DNA"/>
</dbReference>
<dbReference type="InterPro" id="IPR018730">
    <property type="entry name" value="DUF2273"/>
</dbReference>